<protein>
    <recommendedName>
        <fullName evidence="3">Ig-like domain-containing protein</fullName>
    </recommendedName>
</protein>
<keyword evidence="1" id="KW-0732">Signal</keyword>
<dbReference type="PANTHER" id="PTHR11481:SF60">
    <property type="entry name" value="IG-LIKE DOMAIN-CONTAINING PROTEIN"/>
    <property type="match status" value="1"/>
</dbReference>
<evidence type="ECO:0000256" key="2">
    <source>
        <dbReference type="ARBA" id="ARBA00023157"/>
    </source>
</evidence>
<evidence type="ECO:0000259" key="3">
    <source>
        <dbReference type="PROSITE" id="PS50835"/>
    </source>
</evidence>
<feature type="domain" description="Ig-like" evidence="3">
    <location>
        <begin position="35"/>
        <end position="106"/>
    </location>
</feature>
<proteinExistence type="predicted"/>
<dbReference type="InterPro" id="IPR050488">
    <property type="entry name" value="Ig_Fc_receptor"/>
</dbReference>
<dbReference type="Proteomes" id="UP000694620">
    <property type="component" value="Unassembled WGS sequence"/>
</dbReference>
<dbReference type="InterPro" id="IPR036179">
    <property type="entry name" value="Ig-like_dom_sf"/>
</dbReference>
<reference evidence="4" key="1">
    <citation type="submission" date="2025-08" db="UniProtKB">
        <authorList>
            <consortium name="Ensembl"/>
        </authorList>
    </citation>
    <scope>IDENTIFICATION</scope>
</reference>
<dbReference type="InterPro" id="IPR003599">
    <property type="entry name" value="Ig_sub"/>
</dbReference>
<name>A0A8C4XD70_ERPCA</name>
<dbReference type="Pfam" id="PF13895">
    <property type="entry name" value="Ig_2"/>
    <property type="match status" value="1"/>
</dbReference>
<dbReference type="InterPro" id="IPR007110">
    <property type="entry name" value="Ig-like_dom"/>
</dbReference>
<sequence length="174" mass="20212">MHIIIIQRYELLRLHLYSLMRQMLLCKATYKTNRPKLFLTMRPSWQVVYYGETVTLYCQMNIDIPGLQYQWYKDGERLNICTISAIVWSDQGEYKCQAHTGKPSVQLYTSRPLLLNISKSIHLFIHFSEPTCLHFMVLGTAAKKEPTLDDVPDPHSKNSYGSISVANNLHVFDI</sequence>
<dbReference type="SUPFAM" id="SSF48726">
    <property type="entry name" value="Immunoglobulin"/>
    <property type="match status" value="1"/>
</dbReference>
<keyword evidence="5" id="KW-1185">Reference proteome</keyword>
<organism evidence="4 5">
    <name type="scientific">Erpetoichthys calabaricus</name>
    <name type="common">Rope fish</name>
    <name type="synonym">Calamoichthys calabaricus</name>
    <dbReference type="NCBI Taxonomy" id="27687"/>
    <lineage>
        <taxon>Eukaryota</taxon>
        <taxon>Metazoa</taxon>
        <taxon>Chordata</taxon>
        <taxon>Craniata</taxon>
        <taxon>Vertebrata</taxon>
        <taxon>Euteleostomi</taxon>
        <taxon>Actinopterygii</taxon>
        <taxon>Polypteriformes</taxon>
        <taxon>Polypteridae</taxon>
        <taxon>Erpetoichthys</taxon>
    </lineage>
</organism>
<dbReference type="AlphaFoldDB" id="A0A8C4XD70"/>
<keyword evidence="2" id="KW-1015">Disulfide bond</keyword>
<evidence type="ECO:0000313" key="4">
    <source>
        <dbReference type="Ensembl" id="ENSECRP00000023309.1"/>
    </source>
</evidence>
<dbReference type="InterPro" id="IPR013783">
    <property type="entry name" value="Ig-like_fold"/>
</dbReference>
<dbReference type="Gene3D" id="2.60.40.10">
    <property type="entry name" value="Immunoglobulins"/>
    <property type="match status" value="1"/>
</dbReference>
<evidence type="ECO:0000256" key="1">
    <source>
        <dbReference type="ARBA" id="ARBA00022729"/>
    </source>
</evidence>
<dbReference type="PROSITE" id="PS50835">
    <property type="entry name" value="IG_LIKE"/>
    <property type="match status" value="1"/>
</dbReference>
<dbReference type="GO" id="GO:0004888">
    <property type="term" value="F:transmembrane signaling receptor activity"/>
    <property type="evidence" value="ECO:0007669"/>
    <property type="project" value="TreeGrafter"/>
</dbReference>
<dbReference type="GO" id="GO:0006955">
    <property type="term" value="P:immune response"/>
    <property type="evidence" value="ECO:0007669"/>
    <property type="project" value="TreeGrafter"/>
</dbReference>
<dbReference type="Ensembl" id="ENSECRT00000023813.1">
    <property type="protein sequence ID" value="ENSECRP00000023309.1"/>
    <property type="gene ID" value="ENSECRG00000015763.1"/>
</dbReference>
<dbReference type="GO" id="GO:0009897">
    <property type="term" value="C:external side of plasma membrane"/>
    <property type="evidence" value="ECO:0007669"/>
    <property type="project" value="TreeGrafter"/>
</dbReference>
<dbReference type="PANTHER" id="PTHR11481">
    <property type="entry name" value="IMMUNOGLOBULIN FC RECEPTOR"/>
    <property type="match status" value="1"/>
</dbReference>
<dbReference type="GO" id="GO:0007166">
    <property type="term" value="P:cell surface receptor signaling pathway"/>
    <property type="evidence" value="ECO:0007669"/>
    <property type="project" value="TreeGrafter"/>
</dbReference>
<reference evidence="4" key="2">
    <citation type="submission" date="2025-09" db="UniProtKB">
        <authorList>
            <consortium name="Ensembl"/>
        </authorList>
    </citation>
    <scope>IDENTIFICATION</scope>
</reference>
<dbReference type="GeneTree" id="ENSGT00980000203026"/>
<evidence type="ECO:0000313" key="5">
    <source>
        <dbReference type="Proteomes" id="UP000694620"/>
    </source>
</evidence>
<accession>A0A8C4XD70</accession>
<dbReference type="SMART" id="SM00409">
    <property type="entry name" value="IG"/>
    <property type="match status" value="1"/>
</dbReference>